<comment type="caution">
    <text evidence="1">The sequence shown here is derived from an EMBL/GenBank/DDBJ whole genome shotgun (WGS) entry which is preliminary data.</text>
</comment>
<proteinExistence type="predicted"/>
<sequence>MTQEQTPANVAREATVGARVNLRETVLLGVTGTEAAPSALLRLPGGKVAKVATGTRVGDRIVVAIDATRIALARGGRAEWIEIPGS</sequence>
<protein>
    <submittedName>
        <fullName evidence="1">Uncharacterized protein</fullName>
    </submittedName>
</protein>
<dbReference type="RefSeq" id="WP_043772120.1">
    <property type="nucleotide sequence ID" value="NZ_JAME01000020.1"/>
</dbReference>
<dbReference type="STRING" id="1449351.RISW2_08490"/>
<dbReference type="EMBL" id="JAME01000020">
    <property type="protein sequence ID" value="ETX28325.1"/>
    <property type="molecule type" value="Genomic_DNA"/>
</dbReference>
<evidence type="ECO:0000313" key="1">
    <source>
        <dbReference type="EMBL" id="ETX28325.1"/>
    </source>
</evidence>
<dbReference type="Proteomes" id="UP000023430">
    <property type="component" value="Unassembled WGS sequence"/>
</dbReference>
<dbReference type="eggNOG" id="ENOG5033BS9">
    <property type="taxonomic scope" value="Bacteria"/>
</dbReference>
<dbReference type="AlphaFoldDB" id="X7F684"/>
<organism evidence="1 2">
    <name type="scientific">Roseivivax isoporae LMG 25204</name>
    <dbReference type="NCBI Taxonomy" id="1449351"/>
    <lineage>
        <taxon>Bacteria</taxon>
        <taxon>Pseudomonadati</taxon>
        <taxon>Pseudomonadota</taxon>
        <taxon>Alphaproteobacteria</taxon>
        <taxon>Rhodobacterales</taxon>
        <taxon>Roseobacteraceae</taxon>
        <taxon>Roseivivax</taxon>
    </lineage>
</organism>
<dbReference type="OrthoDB" id="7868833at2"/>
<name>X7F684_9RHOB</name>
<keyword evidence="2" id="KW-1185">Reference proteome</keyword>
<accession>X7F684</accession>
<reference evidence="1 2" key="1">
    <citation type="submission" date="2014-01" db="EMBL/GenBank/DDBJ databases">
        <title>Roseivivax isoporae LMG 25204 Genome Sequencing.</title>
        <authorList>
            <person name="Lai Q."/>
            <person name="Li G."/>
            <person name="Shao Z."/>
        </authorList>
    </citation>
    <scope>NUCLEOTIDE SEQUENCE [LARGE SCALE GENOMIC DNA]</scope>
    <source>
        <strain evidence="1 2">LMG 25204</strain>
    </source>
</reference>
<gene>
    <name evidence="1" type="ORF">RISW2_08490</name>
</gene>
<evidence type="ECO:0000313" key="2">
    <source>
        <dbReference type="Proteomes" id="UP000023430"/>
    </source>
</evidence>